<organism evidence="2 3">
    <name type="scientific">Penicillium expansum</name>
    <name type="common">Blue mold rot fungus</name>
    <dbReference type="NCBI Taxonomy" id="27334"/>
    <lineage>
        <taxon>Eukaryota</taxon>
        <taxon>Fungi</taxon>
        <taxon>Dikarya</taxon>
        <taxon>Ascomycota</taxon>
        <taxon>Pezizomycotina</taxon>
        <taxon>Eurotiomycetes</taxon>
        <taxon>Eurotiomycetidae</taxon>
        <taxon>Eurotiales</taxon>
        <taxon>Aspergillaceae</taxon>
        <taxon>Penicillium</taxon>
    </lineage>
</organism>
<dbReference type="HOGENOM" id="CLU_1825928_0_0_1"/>
<gene>
    <name evidence="2" type="ORF">PEX2_079660</name>
</gene>
<dbReference type="RefSeq" id="XP_016598154.1">
    <property type="nucleotide sequence ID" value="XM_016745236.1"/>
</dbReference>
<keyword evidence="3" id="KW-1185">Reference proteome</keyword>
<protein>
    <submittedName>
        <fullName evidence="2">Uncharacterized protein</fullName>
    </submittedName>
</protein>
<keyword evidence="1" id="KW-0472">Membrane</keyword>
<accession>A0A0A2ISG2</accession>
<reference evidence="2 3" key="1">
    <citation type="journal article" date="2015" name="Mol. Plant Microbe Interact.">
        <title>Genome, transcriptome, and functional analyses of Penicillium expansum provide new insights into secondary metabolism and pathogenicity.</title>
        <authorList>
            <person name="Ballester A.R."/>
            <person name="Marcet-Houben M."/>
            <person name="Levin E."/>
            <person name="Sela N."/>
            <person name="Selma-Lazaro C."/>
            <person name="Carmona L."/>
            <person name="Wisniewski M."/>
            <person name="Droby S."/>
            <person name="Gonzalez-Candelas L."/>
            <person name="Gabaldon T."/>
        </authorList>
    </citation>
    <scope>NUCLEOTIDE SEQUENCE [LARGE SCALE GENOMIC DNA]</scope>
    <source>
        <strain evidence="2 3">MD-8</strain>
    </source>
</reference>
<keyword evidence="1" id="KW-1133">Transmembrane helix</keyword>
<sequence>MIFQNTFSGASGLHRKDNCNIILSAFIYSIIVFVSPSTVTLLTALQMQLKNHHGGNQHGMRTSPLIMVYALVTASIVFTKVFGICHRIFFLHKRDILINYYSLVKHIAHPAAFIPPQSSRGMFECVQDCSGSSFKSEGCCC</sequence>
<dbReference type="VEuPathDB" id="FungiDB:PEXP_052690"/>
<dbReference type="EMBL" id="JQFZ01000170">
    <property type="protein sequence ID" value="KGO56359.1"/>
    <property type="molecule type" value="Genomic_DNA"/>
</dbReference>
<feature type="transmembrane region" description="Helical" evidence="1">
    <location>
        <begin position="65"/>
        <end position="85"/>
    </location>
</feature>
<dbReference type="Proteomes" id="UP000030143">
    <property type="component" value="Unassembled WGS sequence"/>
</dbReference>
<dbReference type="AlphaFoldDB" id="A0A0A2ISG2"/>
<feature type="transmembrane region" description="Helical" evidence="1">
    <location>
        <begin position="21"/>
        <end position="45"/>
    </location>
</feature>
<proteinExistence type="predicted"/>
<evidence type="ECO:0000313" key="2">
    <source>
        <dbReference type="EMBL" id="KGO56359.1"/>
    </source>
</evidence>
<evidence type="ECO:0000256" key="1">
    <source>
        <dbReference type="SAM" id="Phobius"/>
    </source>
</evidence>
<keyword evidence="1" id="KW-0812">Transmembrane</keyword>
<dbReference type="GeneID" id="27680656"/>
<name>A0A0A2ISG2_PENEN</name>
<evidence type="ECO:0000313" key="3">
    <source>
        <dbReference type="Proteomes" id="UP000030143"/>
    </source>
</evidence>
<comment type="caution">
    <text evidence="2">The sequence shown here is derived from an EMBL/GenBank/DDBJ whole genome shotgun (WGS) entry which is preliminary data.</text>
</comment>